<keyword evidence="3" id="KW-1185">Reference proteome</keyword>
<dbReference type="Proteomes" id="UP000662747">
    <property type="component" value="Chromosome"/>
</dbReference>
<dbReference type="RefSeq" id="WP_206720648.1">
    <property type="nucleotide sequence ID" value="NZ_CP071090.1"/>
</dbReference>
<proteinExistence type="predicted"/>
<evidence type="ECO:0000313" key="2">
    <source>
        <dbReference type="EMBL" id="QSQ19060.1"/>
    </source>
</evidence>
<sequence length="436" mass="49218">MSWFAPHVSFYERVPGRGGPHWVGFARRLQYVVHGNARLAGQPLLPDPLEFPLLSAYTTHQFFPGYPVDGGFTRSFAAWVEHLRARGATRLRAFVPFDATAWRRGAAAPDLFPDVVVELGGRVEGYSHSLGVTREEERAYFEQHRVGLWRHYFELRPVAHLPEVPTLDAAEAELREAAADFARYFQREVPEDEREFLHSLSGAEGVLRTLELDESALRSAVARREERFLAHALEDKHDMDARLGAEQAALDRKHQKTEAKRAKKGKPPKSAREHRWVPEPDEDFRLRHRYDFLSSDSAEPMLRAGGPWRAVRLLLAASGAHPYGAAIQPEETELPSFHGAPAYAVIGERYARAAVSALNAVLDAMPTRPVSPPLPPRTLRMDDPLELFAALQFAATTQERGWVEQCLREAPYPPEQKRQFLRSLQGLFPEMASFVP</sequence>
<accession>A0ABX7NNA0</accession>
<feature type="compositionally biased region" description="Basic and acidic residues" evidence="1">
    <location>
        <begin position="249"/>
        <end position="260"/>
    </location>
</feature>
<evidence type="ECO:0000313" key="3">
    <source>
        <dbReference type="Proteomes" id="UP000662747"/>
    </source>
</evidence>
<protein>
    <submittedName>
        <fullName evidence="2">Uncharacterized protein</fullName>
    </submittedName>
</protein>
<dbReference type="EMBL" id="CP071090">
    <property type="protein sequence ID" value="QSQ19060.1"/>
    <property type="molecule type" value="Genomic_DNA"/>
</dbReference>
<organism evidence="2 3">
    <name type="scientific">Pyxidicoccus parkwayensis</name>
    <dbReference type="NCBI Taxonomy" id="2813578"/>
    <lineage>
        <taxon>Bacteria</taxon>
        <taxon>Pseudomonadati</taxon>
        <taxon>Myxococcota</taxon>
        <taxon>Myxococcia</taxon>
        <taxon>Myxococcales</taxon>
        <taxon>Cystobacterineae</taxon>
        <taxon>Myxococcaceae</taxon>
        <taxon>Pyxidicoccus</taxon>
    </lineage>
</organism>
<gene>
    <name evidence="2" type="ORF">JY651_27330</name>
</gene>
<reference evidence="2 3" key="1">
    <citation type="submission" date="2021-02" db="EMBL/GenBank/DDBJ databases">
        <title>De Novo genome assembly of isolated myxobacteria.</title>
        <authorList>
            <person name="Stevens D.C."/>
        </authorList>
    </citation>
    <scope>NUCLEOTIDE SEQUENCE [LARGE SCALE GENOMIC DNA]</scope>
    <source>
        <strain evidence="3">SCPEA02</strain>
    </source>
</reference>
<evidence type="ECO:0000256" key="1">
    <source>
        <dbReference type="SAM" id="MobiDB-lite"/>
    </source>
</evidence>
<feature type="region of interest" description="Disordered" evidence="1">
    <location>
        <begin position="249"/>
        <end position="278"/>
    </location>
</feature>
<name>A0ABX7NNA0_9BACT</name>